<feature type="active site" description="Charge relay system" evidence="6">
    <location>
        <position position="280"/>
    </location>
</feature>
<keyword evidence="3" id="KW-0645">Protease</keyword>
<dbReference type="InterPro" id="IPR027461">
    <property type="entry name" value="Carboxypeptidase_A_C_sf"/>
</dbReference>
<dbReference type="PIRSF" id="PIRSF028757">
    <property type="entry name" value="LD-carboxypeptidase"/>
    <property type="match status" value="1"/>
</dbReference>
<evidence type="ECO:0000256" key="3">
    <source>
        <dbReference type="ARBA" id="ARBA00022670"/>
    </source>
</evidence>
<dbReference type="RefSeq" id="WP_093417193.1">
    <property type="nucleotide sequence ID" value="NZ_FOZX01000004.1"/>
</dbReference>
<dbReference type="EMBL" id="FOZX01000004">
    <property type="protein sequence ID" value="SFS69677.1"/>
    <property type="molecule type" value="Genomic_DNA"/>
</dbReference>
<dbReference type="GO" id="GO:0008236">
    <property type="term" value="F:serine-type peptidase activity"/>
    <property type="evidence" value="ECO:0007669"/>
    <property type="project" value="UniProtKB-KW"/>
</dbReference>
<name>A0A1I6RYB2_9PSEU</name>
<feature type="active site" description="Charge relay system" evidence="6">
    <location>
        <position position="215"/>
    </location>
</feature>
<evidence type="ECO:0000256" key="2">
    <source>
        <dbReference type="ARBA" id="ARBA00022645"/>
    </source>
</evidence>
<dbReference type="GO" id="GO:0004180">
    <property type="term" value="F:carboxypeptidase activity"/>
    <property type="evidence" value="ECO:0007669"/>
    <property type="project" value="UniProtKB-KW"/>
</dbReference>
<dbReference type="Pfam" id="PF17676">
    <property type="entry name" value="Peptidase_S66C"/>
    <property type="match status" value="1"/>
</dbReference>
<keyword evidence="10" id="KW-1185">Reference proteome</keyword>
<feature type="domain" description="LD-carboxypeptidase N-terminal" evidence="7">
    <location>
        <begin position="18"/>
        <end position="138"/>
    </location>
</feature>
<evidence type="ECO:0000256" key="4">
    <source>
        <dbReference type="ARBA" id="ARBA00022801"/>
    </source>
</evidence>
<dbReference type="InterPro" id="IPR003507">
    <property type="entry name" value="S66_fam"/>
</dbReference>
<evidence type="ECO:0000256" key="5">
    <source>
        <dbReference type="ARBA" id="ARBA00022825"/>
    </source>
</evidence>
<dbReference type="CDD" id="cd07025">
    <property type="entry name" value="Peptidase_S66"/>
    <property type="match status" value="1"/>
</dbReference>
<protein>
    <submittedName>
        <fullName evidence="9">Muramoyltetrapeptide carboxypeptidase</fullName>
    </submittedName>
</protein>
<sequence length="310" mass="33275">MSTRELTRPPRLHPGDVVAVVAPAGPVPTELLETGLALLRDWGLEVRVGKHVLDRHSRLDYLAGADADRATDLQRAWCDPEVKAVFCARGGYGCLRMIDHLDFGELATATPKILVGSSDVTALHEVFAAELGLATIFGPMIATKAFVHDDKARDHLRRTLFAPEGVTILTGRHAATMVPGRALGVTYGGNLSLLAGSLGAGLAARPPERGIALLEDVTEEPYRLDRFLIQLIRAGFFRGATGIALGSWTDCGPMDEVRAMLEDLLGDLGVPILWELGFGHCEAQRTVPLGVAAELDADAQRLSILQPALR</sequence>
<comment type="similarity">
    <text evidence="1">Belongs to the peptidase S66 family.</text>
</comment>
<dbReference type="Proteomes" id="UP000198852">
    <property type="component" value="Unassembled WGS sequence"/>
</dbReference>
<evidence type="ECO:0000313" key="9">
    <source>
        <dbReference type="EMBL" id="SFS69677.1"/>
    </source>
</evidence>
<dbReference type="Gene3D" id="3.40.50.10740">
    <property type="entry name" value="Class I glutamine amidotransferase-like"/>
    <property type="match status" value="1"/>
</dbReference>
<dbReference type="InterPro" id="IPR040449">
    <property type="entry name" value="Peptidase_S66_N"/>
</dbReference>
<gene>
    <name evidence="9" type="ORF">SAMN05660874_02727</name>
</gene>
<dbReference type="InterPro" id="IPR029062">
    <property type="entry name" value="Class_I_gatase-like"/>
</dbReference>
<dbReference type="InterPro" id="IPR040921">
    <property type="entry name" value="Peptidase_S66C"/>
</dbReference>
<evidence type="ECO:0000259" key="8">
    <source>
        <dbReference type="Pfam" id="PF17676"/>
    </source>
</evidence>
<evidence type="ECO:0000256" key="1">
    <source>
        <dbReference type="ARBA" id="ARBA00010233"/>
    </source>
</evidence>
<evidence type="ECO:0000256" key="6">
    <source>
        <dbReference type="PIRSR" id="PIRSR028757-1"/>
    </source>
</evidence>
<proteinExistence type="inferred from homology"/>
<feature type="domain" description="LD-carboxypeptidase C-terminal" evidence="8">
    <location>
        <begin position="184"/>
        <end position="295"/>
    </location>
</feature>
<evidence type="ECO:0000313" key="10">
    <source>
        <dbReference type="Proteomes" id="UP000198852"/>
    </source>
</evidence>
<dbReference type="GO" id="GO:0006508">
    <property type="term" value="P:proteolysis"/>
    <property type="evidence" value="ECO:0007669"/>
    <property type="project" value="UniProtKB-KW"/>
</dbReference>
<dbReference type="SUPFAM" id="SSF141986">
    <property type="entry name" value="LD-carboxypeptidase A C-terminal domain-like"/>
    <property type="match status" value="1"/>
</dbReference>
<reference evidence="10" key="1">
    <citation type="submission" date="2016-10" db="EMBL/GenBank/DDBJ databases">
        <authorList>
            <person name="Varghese N."/>
            <person name="Submissions S."/>
        </authorList>
    </citation>
    <scope>NUCLEOTIDE SEQUENCE [LARGE SCALE GENOMIC DNA]</scope>
    <source>
        <strain evidence="10">DSM 44771</strain>
    </source>
</reference>
<dbReference type="PANTHER" id="PTHR30237">
    <property type="entry name" value="MURAMOYLTETRAPEPTIDE CARBOXYPEPTIDASE"/>
    <property type="match status" value="1"/>
</dbReference>
<dbReference type="OrthoDB" id="9807329at2"/>
<organism evidence="9 10">
    <name type="scientific">Saccharopolyspora flava</name>
    <dbReference type="NCBI Taxonomy" id="95161"/>
    <lineage>
        <taxon>Bacteria</taxon>
        <taxon>Bacillati</taxon>
        <taxon>Actinomycetota</taxon>
        <taxon>Actinomycetes</taxon>
        <taxon>Pseudonocardiales</taxon>
        <taxon>Pseudonocardiaceae</taxon>
        <taxon>Saccharopolyspora</taxon>
    </lineage>
</organism>
<dbReference type="STRING" id="95161.SAMN05660874_02727"/>
<dbReference type="Gene3D" id="3.50.30.60">
    <property type="entry name" value="LD-carboxypeptidase A C-terminal domain-like"/>
    <property type="match status" value="1"/>
</dbReference>
<keyword evidence="5" id="KW-0720">Serine protease</keyword>
<dbReference type="Pfam" id="PF02016">
    <property type="entry name" value="Peptidase_S66"/>
    <property type="match status" value="1"/>
</dbReference>
<accession>A0A1I6RYB2</accession>
<evidence type="ECO:0000259" key="7">
    <source>
        <dbReference type="Pfam" id="PF02016"/>
    </source>
</evidence>
<dbReference type="AlphaFoldDB" id="A0A1I6RYB2"/>
<keyword evidence="4" id="KW-0378">Hydrolase</keyword>
<dbReference type="InterPro" id="IPR027478">
    <property type="entry name" value="LdcA_N"/>
</dbReference>
<dbReference type="SUPFAM" id="SSF52317">
    <property type="entry name" value="Class I glutamine amidotransferase-like"/>
    <property type="match status" value="1"/>
</dbReference>
<keyword evidence="2 9" id="KW-0121">Carboxypeptidase</keyword>
<dbReference type="PANTHER" id="PTHR30237:SF2">
    <property type="entry name" value="MUREIN TETRAPEPTIDE CARBOXYPEPTIDASE"/>
    <property type="match status" value="1"/>
</dbReference>
<feature type="active site" description="Nucleophile" evidence="6">
    <location>
        <position position="118"/>
    </location>
</feature>